<organism evidence="7 8">
    <name type="scientific">Bowmanella dokdonensis</name>
    <dbReference type="NCBI Taxonomy" id="751969"/>
    <lineage>
        <taxon>Bacteria</taxon>
        <taxon>Pseudomonadati</taxon>
        <taxon>Pseudomonadota</taxon>
        <taxon>Gammaproteobacteria</taxon>
        <taxon>Alteromonadales</taxon>
        <taxon>Alteromonadaceae</taxon>
        <taxon>Bowmanella</taxon>
    </lineage>
</organism>
<dbReference type="PROSITE" id="PS01271">
    <property type="entry name" value="NA_SULFATE"/>
    <property type="match status" value="1"/>
</dbReference>
<dbReference type="Proteomes" id="UP000664654">
    <property type="component" value="Unassembled WGS sequence"/>
</dbReference>
<feature type="transmembrane region" description="Helical" evidence="6">
    <location>
        <begin position="189"/>
        <end position="212"/>
    </location>
</feature>
<reference evidence="7" key="1">
    <citation type="submission" date="2021-03" db="EMBL/GenBank/DDBJ databases">
        <title>novel species isolated from a fishpond in China.</title>
        <authorList>
            <person name="Lu H."/>
            <person name="Cai Z."/>
        </authorList>
    </citation>
    <scope>NUCLEOTIDE SEQUENCE</scope>
    <source>
        <strain evidence="7">JCM 30855</strain>
    </source>
</reference>
<dbReference type="PANTHER" id="PTHR10283:SF82">
    <property type="entry name" value="SOLUTE CARRIER FAMILY 13 MEMBER 2"/>
    <property type="match status" value="1"/>
</dbReference>
<feature type="transmembrane region" description="Helical" evidence="6">
    <location>
        <begin position="383"/>
        <end position="404"/>
    </location>
</feature>
<evidence type="ECO:0000256" key="3">
    <source>
        <dbReference type="ARBA" id="ARBA00022692"/>
    </source>
</evidence>
<dbReference type="InterPro" id="IPR031312">
    <property type="entry name" value="Na/sul_symport_CS"/>
</dbReference>
<keyword evidence="3 6" id="KW-0812">Transmembrane</keyword>
<dbReference type="Pfam" id="PF00939">
    <property type="entry name" value="Na_sulph_symp"/>
    <property type="match status" value="1"/>
</dbReference>
<feature type="transmembrane region" description="Helical" evidence="6">
    <location>
        <begin position="315"/>
        <end position="334"/>
    </location>
</feature>
<feature type="transmembrane region" description="Helical" evidence="6">
    <location>
        <begin position="94"/>
        <end position="112"/>
    </location>
</feature>
<comment type="subcellular location">
    <subcellularLocation>
        <location evidence="1">Membrane</location>
        <topology evidence="1">Multi-pass membrane protein</topology>
    </subcellularLocation>
</comment>
<dbReference type="GO" id="GO:0005886">
    <property type="term" value="C:plasma membrane"/>
    <property type="evidence" value="ECO:0007669"/>
    <property type="project" value="TreeGrafter"/>
</dbReference>
<feature type="transmembrane region" description="Helical" evidence="6">
    <location>
        <begin position="232"/>
        <end position="254"/>
    </location>
</feature>
<feature type="transmembrane region" description="Helical" evidence="6">
    <location>
        <begin position="48"/>
        <end position="64"/>
    </location>
</feature>
<keyword evidence="2" id="KW-0813">Transport</keyword>
<feature type="transmembrane region" description="Helical" evidence="6">
    <location>
        <begin position="159"/>
        <end position="177"/>
    </location>
</feature>
<feature type="transmembrane region" description="Helical" evidence="6">
    <location>
        <begin position="124"/>
        <end position="153"/>
    </location>
</feature>
<dbReference type="InterPro" id="IPR001898">
    <property type="entry name" value="SLC13A/DASS"/>
</dbReference>
<feature type="transmembrane region" description="Helical" evidence="6">
    <location>
        <begin position="411"/>
        <end position="433"/>
    </location>
</feature>
<proteinExistence type="predicted"/>
<gene>
    <name evidence="7" type="ORF">J0A66_09540</name>
</gene>
<dbReference type="EMBL" id="JAFKCV010000004">
    <property type="protein sequence ID" value="MBN7825462.1"/>
    <property type="molecule type" value="Genomic_DNA"/>
</dbReference>
<evidence type="ECO:0000313" key="8">
    <source>
        <dbReference type="Proteomes" id="UP000664654"/>
    </source>
</evidence>
<name>A0A939DNI0_9ALTE</name>
<evidence type="ECO:0000313" key="7">
    <source>
        <dbReference type="EMBL" id="MBN7825462.1"/>
    </source>
</evidence>
<keyword evidence="8" id="KW-1185">Reference proteome</keyword>
<feature type="transmembrane region" description="Helical" evidence="6">
    <location>
        <begin position="71"/>
        <end position="88"/>
    </location>
</feature>
<keyword evidence="4 6" id="KW-1133">Transmembrane helix</keyword>
<dbReference type="GO" id="GO:0015141">
    <property type="term" value="F:succinate transmembrane transporter activity"/>
    <property type="evidence" value="ECO:0007669"/>
    <property type="project" value="UniProtKB-ARBA"/>
</dbReference>
<sequence length="499" mass="53197">MTELQQNLSADAGNGQGGRGRYRQISLFAGPLCALLMLAMPVPETLGQVGWATAAIGIWMAIWWSTEAVPVPVTALLPLVCFAPLGILDIKAAAAPYANPTIYLFLGGFVLASAMQKCGLHRRIAYFILSFVSAGARSIILGFMLVSAILSMWMTNTSTTMMLLPIGLSIISSLELDDQNVSARTRRNFQLSLLLGIAYAATIGGMTTLVGTPPNAFLAGFMSETYGMEIGFAQWMLVGVPLAVVLLPLTWWSLTRWIYPVDFSTPAQAREKLVRQRTALGKTSKAEWRVGLIFSLVALGWMTRPLLEQWLQLEGLSDAGIAMLATLALFVVPAGNDQQTALMDWEDMRDIPWGILLLFGGGLSLAAAVSGSGLAQWLGQSLVHLNAFGILVLVLSATAMVIFLTEMTSNLATAATFLPVVAAIALEIGGAPISLTVPVALAASCAFMLPVATPPNAIVFSSGYISIPQMARAGLVLNLLCIGLVTFVSLWLAPMIFGR</sequence>
<protein>
    <submittedName>
        <fullName evidence="7">DASS family sodium-coupled anion symporter</fullName>
    </submittedName>
</protein>
<evidence type="ECO:0000256" key="4">
    <source>
        <dbReference type="ARBA" id="ARBA00022989"/>
    </source>
</evidence>
<evidence type="ECO:0000256" key="6">
    <source>
        <dbReference type="SAM" id="Phobius"/>
    </source>
</evidence>
<dbReference type="NCBIfam" id="TIGR00785">
    <property type="entry name" value="dass"/>
    <property type="match status" value="1"/>
</dbReference>
<dbReference type="CDD" id="cd01115">
    <property type="entry name" value="SLC13_permease"/>
    <property type="match status" value="1"/>
</dbReference>
<evidence type="ECO:0000256" key="2">
    <source>
        <dbReference type="ARBA" id="ARBA00022448"/>
    </source>
</evidence>
<accession>A0A939DNI0</accession>
<keyword evidence="5 6" id="KW-0472">Membrane</keyword>
<dbReference type="AlphaFoldDB" id="A0A939DNI0"/>
<dbReference type="RefSeq" id="WP_206573567.1">
    <property type="nucleotide sequence ID" value="NZ_JAFKCV010000004.1"/>
</dbReference>
<feature type="transmembrane region" description="Helical" evidence="6">
    <location>
        <begin position="25"/>
        <end position="42"/>
    </location>
</feature>
<evidence type="ECO:0000256" key="5">
    <source>
        <dbReference type="ARBA" id="ARBA00023136"/>
    </source>
</evidence>
<feature type="transmembrane region" description="Helical" evidence="6">
    <location>
        <begin position="439"/>
        <end position="463"/>
    </location>
</feature>
<feature type="transmembrane region" description="Helical" evidence="6">
    <location>
        <begin position="475"/>
        <end position="497"/>
    </location>
</feature>
<evidence type="ECO:0000256" key="1">
    <source>
        <dbReference type="ARBA" id="ARBA00004141"/>
    </source>
</evidence>
<feature type="transmembrane region" description="Helical" evidence="6">
    <location>
        <begin position="355"/>
        <end position="377"/>
    </location>
</feature>
<dbReference type="PANTHER" id="PTHR10283">
    <property type="entry name" value="SOLUTE CARRIER FAMILY 13 MEMBER"/>
    <property type="match status" value="1"/>
</dbReference>
<feature type="transmembrane region" description="Helical" evidence="6">
    <location>
        <begin position="286"/>
        <end position="303"/>
    </location>
</feature>
<comment type="caution">
    <text evidence="7">The sequence shown here is derived from an EMBL/GenBank/DDBJ whole genome shotgun (WGS) entry which is preliminary data.</text>
</comment>